<gene>
    <name evidence="1" type="ORF">Pyn_11305</name>
</gene>
<proteinExistence type="predicted"/>
<name>A0A314ZTG6_PRUYE</name>
<sequence>MIGLPTVWAYYGYSAWHRTRRKKTHTNNLYAIVCQYIIVPIGSAAPKQTLPSSVACPAPNTGMQPNIPQLGQDAPPLLFRIS</sequence>
<evidence type="ECO:0000313" key="2">
    <source>
        <dbReference type="Proteomes" id="UP000250321"/>
    </source>
</evidence>
<accession>A0A314ZTG6</accession>
<reference evidence="1 2" key="1">
    <citation type="submission" date="2018-02" db="EMBL/GenBank/DDBJ databases">
        <title>Draft genome of wild Prunus yedoensis var. nudiflora.</title>
        <authorList>
            <person name="Baek S."/>
            <person name="Kim J.-H."/>
            <person name="Choi K."/>
            <person name="Kim G.-B."/>
            <person name="Cho A."/>
            <person name="Jang H."/>
            <person name="Shin C.-H."/>
            <person name="Yu H.-J."/>
            <person name="Mun J.-H."/>
        </authorList>
    </citation>
    <scope>NUCLEOTIDE SEQUENCE [LARGE SCALE GENOMIC DNA]</scope>
    <source>
        <strain evidence="2">cv. Jeju island</strain>
        <tissue evidence="1">Leaf</tissue>
    </source>
</reference>
<dbReference type="Proteomes" id="UP000250321">
    <property type="component" value="Unassembled WGS sequence"/>
</dbReference>
<dbReference type="EMBL" id="PJQY01001115">
    <property type="protein sequence ID" value="PQQ05266.1"/>
    <property type="molecule type" value="Genomic_DNA"/>
</dbReference>
<dbReference type="AlphaFoldDB" id="A0A314ZTG6"/>
<keyword evidence="2" id="KW-1185">Reference proteome</keyword>
<organism evidence="1 2">
    <name type="scientific">Prunus yedoensis var. nudiflora</name>
    <dbReference type="NCBI Taxonomy" id="2094558"/>
    <lineage>
        <taxon>Eukaryota</taxon>
        <taxon>Viridiplantae</taxon>
        <taxon>Streptophyta</taxon>
        <taxon>Embryophyta</taxon>
        <taxon>Tracheophyta</taxon>
        <taxon>Spermatophyta</taxon>
        <taxon>Magnoliopsida</taxon>
        <taxon>eudicotyledons</taxon>
        <taxon>Gunneridae</taxon>
        <taxon>Pentapetalae</taxon>
        <taxon>rosids</taxon>
        <taxon>fabids</taxon>
        <taxon>Rosales</taxon>
        <taxon>Rosaceae</taxon>
        <taxon>Amygdaloideae</taxon>
        <taxon>Amygdaleae</taxon>
        <taxon>Prunus</taxon>
    </lineage>
</organism>
<comment type="caution">
    <text evidence="1">The sequence shown here is derived from an EMBL/GenBank/DDBJ whole genome shotgun (WGS) entry which is preliminary data.</text>
</comment>
<evidence type="ECO:0000313" key="1">
    <source>
        <dbReference type="EMBL" id="PQQ05266.1"/>
    </source>
</evidence>
<protein>
    <submittedName>
        <fullName evidence="1">Uncharacterized protein</fullName>
    </submittedName>
</protein>